<keyword evidence="2" id="KW-1185">Reference proteome</keyword>
<proteinExistence type="predicted"/>
<evidence type="ECO:0000313" key="2">
    <source>
        <dbReference type="Proteomes" id="UP000410492"/>
    </source>
</evidence>
<dbReference type="AlphaFoldDB" id="A0A653DB25"/>
<evidence type="ECO:0000313" key="1">
    <source>
        <dbReference type="EMBL" id="VEN57198.1"/>
    </source>
</evidence>
<reference evidence="1 2" key="1">
    <citation type="submission" date="2019-01" db="EMBL/GenBank/DDBJ databases">
        <authorList>
            <person name="Sayadi A."/>
        </authorList>
    </citation>
    <scope>NUCLEOTIDE SEQUENCE [LARGE SCALE GENOMIC DNA]</scope>
</reference>
<gene>
    <name evidence="1" type="ORF">CALMAC_LOCUS15870</name>
</gene>
<dbReference type="OrthoDB" id="413077at2759"/>
<name>A0A653DB25_CALMS</name>
<protein>
    <submittedName>
        <fullName evidence="1">Uncharacterized protein</fullName>
    </submittedName>
</protein>
<organism evidence="1 2">
    <name type="scientific">Callosobruchus maculatus</name>
    <name type="common">Southern cowpea weevil</name>
    <name type="synonym">Pulse bruchid</name>
    <dbReference type="NCBI Taxonomy" id="64391"/>
    <lineage>
        <taxon>Eukaryota</taxon>
        <taxon>Metazoa</taxon>
        <taxon>Ecdysozoa</taxon>
        <taxon>Arthropoda</taxon>
        <taxon>Hexapoda</taxon>
        <taxon>Insecta</taxon>
        <taxon>Pterygota</taxon>
        <taxon>Neoptera</taxon>
        <taxon>Endopterygota</taxon>
        <taxon>Coleoptera</taxon>
        <taxon>Polyphaga</taxon>
        <taxon>Cucujiformia</taxon>
        <taxon>Chrysomeloidea</taxon>
        <taxon>Chrysomelidae</taxon>
        <taxon>Bruchinae</taxon>
        <taxon>Bruchini</taxon>
        <taxon>Callosobruchus</taxon>
    </lineage>
</organism>
<accession>A0A653DB25</accession>
<dbReference type="Proteomes" id="UP000410492">
    <property type="component" value="Unassembled WGS sequence"/>
</dbReference>
<dbReference type="EMBL" id="CAACVG010011006">
    <property type="protein sequence ID" value="VEN57198.1"/>
    <property type="molecule type" value="Genomic_DNA"/>
</dbReference>
<sequence>MKMDRRRQPFLLCAGVWALCLIGLAAIGMRHNLLFYSVHQKKNKRISNTHNMFCFENFKTQNDCAYAFLAVIHI</sequence>